<accession>A0A150H2Q8</accession>
<keyword evidence="3" id="KW-1185">Reference proteome</keyword>
<feature type="chain" id="PRO_5007562392" description="Bifunctional inhibitor/plant lipid transfer protein/seed storage helical domain-containing protein" evidence="1">
    <location>
        <begin position="28"/>
        <end position="104"/>
    </location>
</feature>
<gene>
    <name evidence="2" type="ORF">GPECTOR_1g277</name>
</gene>
<keyword evidence="1" id="KW-0732">Signal</keyword>
<dbReference type="OrthoDB" id="530862at2759"/>
<comment type="caution">
    <text evidence="2">The sequence shown here is derived from an EMBL/GenBank/DDBJ whole genome shotgun (WGS) entry which is preliminary data.</text>
</comment>
<dbReference type="AlphaFoldDB" id="A0A150H2Q8"/>
<evidence type="ECO:0008006" key="4">
    <source>
        <dbReference type="Google" id="ProtNLM"/>
    </source>
</evidence>
<dbReference type="EMBL" id="LSYV01000002">
    <property type="protein sequence ID" value="KXZ56314.1"/>
    <property type="molecule type" value="Genomic_DNA"/>
</dbReference>
<proteinExistence type="predicted"/>
<sequence>MANRRTIAAGVLAALLVLALATQTAQAAKMAKCEAVRTTVPSNPSAKAFKACAAKKPITVDCCRNLLPLADLQDCLAEPGYRAEVDAWLGGATTIAEAQKACLS</sequence>
<feature type="signal peptide" evidence="1">
    <location>
        <begin position="1"/>
        <end position="27"/>
    </location>
</feature>
<organism evidence="2 3">
    <name type="scientific">Gonium pectorale</name>
    <name type="common">Green alga</name>
    <dbReference type="NCBI Taxonomy" id="33097"/>
    <lineage>
        <taxon>Eukaryota</taxon>
        <taxon>Viridiplantae</taxon>
        <taxon>Chlorophyta</taxon>
        <taxon>core chlorophytes</taxon>
        <taxon>Chlorophyceae</taxon>
        <taxon>CS clade</taxon>
        <taxon>Chlamydomonadales</taxon>
        <taxon>Volvocaceae</taxon>
        <taxon>Gonium</taxon>
    </lineage>
</organism>
<dbReference type="Proteomes" id="UP000075714">
    <property type="component" value="Unassembled WGS sequence"/>
</dbReference>
<evidence type="ECO:0000256" key="1">
    <source>
        <dbReference type="SAM" id="SignalP"/>
    </source>
</evidence>
<reference evidence="3" key="1">
    <citation type="journal article" date="2016" name="Nat. Commun.">
        <title>The Gonium pectorale genome demonstrates co-option of cell cycle regulation during the evolution of multicellularity.</title>
        <authorList>
            <person name="Hanschen E.R."/>
            <person name="Marriage T.N."/>
            <person name="Ferris P.J."/>
            <person name="Hamaji T."/>
            <person name="Toyoda A."/>
            <person name="Fujiyama A."/>
            <person name="Neme R."/>
            <person name="Noguchi H."/>
            <person name="Minakuchi Y."/>
            <person name="Suzuki M."/>
            <person name="Kawai-Toyooka H."/>
            <person name="Smith D.R."/>
            <person name="Sparks H."/>
            <person name="Anderson J."/>
            <person name="Bakaric R."/>
            <person name="Luria V."/>
            <person name="Karger A."/>
            <person name="Kirschner M.W."/>
            <person name="Durand P.M."/>
            <person name="Michod R.E."/>
            <person name="Nozaki H."/>
            <person name="Olson B.J."/>
        </authorList>
    </citation>
    <scope>NUCLEOTIDE SEQUENCE [LARGE SCALE GENOMIC DNA]</scope>
    <source>
        <strain evidence="3">NIES-2863</strain>
    </source>
</reference>
<evidence type="ECO:0000313" key="3">
    <source>
        <dbReference type="Proteomes" id="UP000075714"/>
    </source>
</evidence>
<name>A0A150H2Q8_GONPE</name>
<evidence type="ECO:0000313" key="2">
    <source>
        <dbReference type="EMBL" id="KXZ56314.1"/>
    </source>
</evidence>
<protein>
    <recommendedName>
        <fullName evidence="4">Bifunctional inhibitor/plant lipid transfer protein/seed storage helical domain-containing protein</fullName>
    </recommendedName>
</protein>